<dbReference type="Proteomes" id="UP000252479">
    <property type="component" value="Unassembled WGS sequence"/>
</dbReference>
<dbReference type="AlphaFoldDB" id="A0A368LMM6"/>
<dbReference type="GeneID" id="303188381"/>
<keyword evidence="2" id="KW-1185">Reference proteome</keyword>
<protein>
    <submittedName>
        <fullName evidence="1">Uncharacterized protein</fullName>
    </submittedName>
</protein>
<organism evidence="1 2">
    <name type="scientific">Vibrio casei</name>
    <dbReference type="NCBI Taxonomy" id="673372"/>
    <lineage>
        <taxon>Bacteria</taxon>
        <taxon>Pseudomonadati</taxon>
        <taxon>Pseudomonadota</taxon>
        <taxon>Gammaproteobacteria</taxon>
        <taxon>Vibrionales</taxon>
        <taxon>Vibrionaceae</taxon>
        <taxon>Vibrio</taxon>
    </lineage>
</organism>
<dbReference type="RefSeq" id="WP_086963220.1">
    <property type="nucleotide sequence ID" value="NZ_AP018680.1"/>
</dbReference>
<dbReference type="Gene3D" id="3.40.50.300">
    <property type="entry name" value="P-loop containing nucleotide triphosphate hydrolases"/>
    <property type="match status" value="1"/>
</dbReference>
<dbReference type="EMBL" id="QPGL01000001">
    <property type="protein sequence ID" value="RCS73132.1"/>
    <property type="molecule type" value="Genomic_DNA"/>
</dbReference>
<gene>
    <name evidence="1" type="ORF">CIK83_05590</name>
</gene>
<name>A0A368LMM6_9VIBR</name>
<proteinExistence type="predicted"/>
<dbReference type="SUPFAM" id="SSF52540">
    <property type="entry name" value="P-loop containing nucleoside triphosphate hydrolases"/>
    <property type="match status" value="1"/>
</dbReference>
<comment type="caution">
    <text evidence="1">The sequence shown here is derived from an EMBL/GenBank/DDBJ whole genome shotgun (WGS) entry which is preliminary data.</text>
</comment>
<reference evidence="1 2" key="1">
    <citation type="journal article" date="2017" name="Elife">
        <title>Extensive horizontal gene transfer in cheese-associated bacteria.</title>
        <authorList>
            <person name="Bonham K.S."/>
            <person name="Wolfe B.E."/>
            <person name="Dutton R.J."/>
        </authorList>
    </citation>
    <scope>NUCLEOTIDE SEQUENCE [LARGE SCALE GENOMIC DNA]</scope>
    <source>
        <strain evidence="1 2">JB196</strain>
    </source>
</reference>
<sequence length="135" mass="14991">MFTHNTALLNHSSATLASNEDMFSASSPLLSRLSMLSKRPSWLLFTSEATLPTTSELIAFGIDTNKVIKIKASTSMSEKDIILKALKAQNASAIVSGDNFTEEEKNELTLKAKQVSCEIFFMDQHIRQTLTRNLH</sequence>
<accession>A0A368LMM6</accession>
<evidence type="ECO:0000313" key="2">
    <source>
        <dbReference type="Proteomes" id="UP000252479"/>
    </source>
</evidence>
<evidence type="ECO:0000313" key="1">
    <source>
        <dbReference type="EMBL" id="RCS73132.1"/>
    </source>
</evidence>
<dbReference type="OrthoDB" id="5873041at2"/>
<dbReference type="InterPro" id="IPR027417">
    <property type="entry name" value="P-loop_NTPase"/>
</dbReference>